<keyword evidence="4 6" id="KW-1133">Transmembrane helix</keyword>
<evidence type="ECO:0000256" key="1">
    <source>
        <dbReference type="ARBA" id="ARBA00004651"/>
    </source>
</evidence>
<name>A0AAV6VUC8_9ARAC</name>
<gene>
    <name evidence="7" type="ORF">JTE90_009474</name>
</gene>
<evidence type="ECO:0000313" key="8">
    <source>
        <dbReference type="Proteomes" id="UP000827092"/>
    </source>
</evidence>
<protein>
    <recommendedName>
        <fullName evidence="9">Gustatory receptor</fullName>
    </recommendedName>
</protein>
<proteinExistence type="predicted"/>
<accession>A0AAV6VUC8</accession>
<evidence type="ECO:0000256" key="6">
    <source>
        <dbReference type="SAM" id="Phobius"/>
    </source>
</evidence>
<dbReference type="Pfam" id="PF08395">
    <property type="entry name" value="7tm_7"/>
    <property type="match status" value="1"/>
</dbReference>
<dbReference type="AlphaFoldDB" id="A0AAV6VUC8"/>
<evidence type="ECO:0000256" key="5">
    <source>
        <dbReference type="ARBA" id="ARBA00023136"/>
    </source>
</evidence>
<keyword evidence="8" id="KW-1185">Reference proteome</keyword>
<keyword evidence="2" id="KW-1003">Cell membrane</keyword>
<evidence type="ECO:0000256" key="4">
    <source>
        <dbReference type="ARBA" id="ARBA00022989"/>
    </source>
</evidence>
<dbReference type="EMBL" id="JAFNEN010000026">
    <property type="protein sequence ID" value="KAG8199643.1"/>
    <property type="molecule type" value="Genomic_DNA"/>
</dbReference>
<comment type="subcellular location">
    <subcellularLocation>
        <location evidence="1">Cell membrane</location>
        <topology evidence="1">Multi-pass membrane protein</topology>
    </subcellularLocation>
</comment>
<organism evidence="7 8">
    <name type="scientific">Oedothorax gibbosus</name>
    <dbReference type="NCBI Taxonomy" id="931172"/>
    <lineage>
        <taxon>Eukaryota</taxon>
        <taxon>Metazoa</taxon>
        <taxon>Ecdysozoa</taxon>
        <taxon>Arthropoda</taxon>
        <taxon>Chelicerata</taxon>
        <taxon>Arachnida</taxon>
        <taxon>Araneae</taxon>
        <taxon>Araneomorphae</taxon>
        <taxon>Entelegynae</taxon>
        <taxon>Araneoidea</taxon>
        <taxon>Linyphiidae</taxon>
        <taxon>Erigoninae</taxon>
        <taxon>Oedothorax</taxon>
    </lineage>
</organism>
<evidence type="ECO:0000256" key="2">
    <source>
        <dbReference type="ARBA" id="ARBA00022475"/>
    </source>
</evidence>
<sequence length="164" mass="18746">MDVGYVFSHNSDMLREYLSIIKSIRYLKETLSVPLTLVLINNFFALYTTLSHYLQLTTEPNDTARTVEVSVNALICLTNFICLTLMSSRIPEELSEVKTIVGELIQKHKLKIKQKDEVLFLLNRIEKSEIIHLTACGLMDFERSFILSALGNVLTYGLLVFNLK</sequence>
<evidence type="ECO:0008006" key="9">
    <source>
        <dbReference type="Google" id="ProtNLM"/>
    </source>
</evidence>
<dbReference type="Proteomes" id="UP000827092">
    <property type="component" value="Unassembled WGS sequence"/>
</dbReference>
<keyword evidence="5 6" id="KW-0472">Membrane</keyword>
<comment type="caution">
    <text evidence="7">The sequence shown here is derived from an EMBL/GenBank/DDBJ whole genome shotgun (WGS) entry which is preliminary data.</text>
</comment>
<dbReference type="GO" id="GO:0005886">
    <property type="term" value="C:plasma membrane"/>
    <property type="evidence" value="ECO:0007669"/>
    <property type="project" value="UniProtKB-SubCell"/>
</dbReference>
<dbReference type="InterPro" id="IPR013604">
    <property type="entry name" value="7TM_chemorcpt"/>
</dbReference>
<dbReference type="GO" id="GO:0050909">
    <property type="term" value="P:sensory perception of taste"/>
    <property type="evidence" value="ECO:0007669"/>
    <property type="project" value="InterPro"/>
</dbReference>
<evidence type="ECO:0000256" key="3">
    <source>
        <dbReference type="ARBA" id="ARBA00022692"/>
    </source>
</evidence>
<reference evidence="7 8" key="1">
    <citation type="journal article" date="2022" name="Nat. Ecol. Evol.">
        <title>A masculinizing supergene underlies an exaggerated male reproductive morph in a spider.</title>
        <authorList>
            <person name="Hendrickx F."/>
            <person name="De Corte Z."/>
            <person name="Sonet G."/>
            <person name="Van Belleghem S.M."/>
            <person name="Kostlbacher S."/>
            <person name="Vangestel C."/>
        </authorList>
    </citation>
    <scope>NUCLEOTIDE SEQUENCE [LARGE SCALE GENOMIC DNA]</scope>
    <source>
        <strain evidence="7">W744_W776</strain>
    </source>
</reference>
<keyword evidence="3 6" id="KW-0812">Transmembrane</keyword>
<evidence type="ECO:0000313" key="7">
    <source>
        <dbReference type="EMBL" id="KAG8199643.1"/>
    </source>
</evidence>
<feature type="transmembrane region" description="Helical" evidence="6">
    <location>
        <begin position="31"/>
        <end position="50"/>
    </location>
</feature>
<feature type="transmembrane region" description="Helical" evidence="6">
    <location>
        <begin position="145"/>
        <end position="163"/>
    </location>
</feature>